<evidence type="ECO:0000313" key="3">
    <source>
        <dbReference type="Proteomes" id="UP001254608"/>
    </source>
</evidence>
<gene>
    <name evidence="2" type="ORF">RM530_08410</name>
</gene>
<proteinExistence type="predicted"/>
<dbReference type="SUPFAM" id="SSF47336">
    <property type="entry name" value="ACP-like"/>
    <property type="match status" value="1"/>
</dbReference>
<sequence length="85" mass="9538">MYDTTEEKLRQLLAENLKIDKEIITHGSKLSDWGADSLQFLETIFEVETSFGISFPDDAGQEISDFDSIVKVVKEQLAKKENAAA</sequence>
<dbReference type="RefSeq" id="WP_311364780.1">
    <property type="nucleotide sequence ID" value="NZ_JAVRIC010000009.1"/>
</dbReference>
<evidence type="ECO:0000313" key="2">
    <source>
        <dbReference type="EMBL" id="MDT0497386.1"/>
    </source>
</evidence>
<dbReference type="EMBL" id="JAVRIC010000009">
    <property type="protein sequence ID" value="MDT0497386.1"/>
    <property type="molecule type" value="Genomic_DNA"/>
</dbReference>
<comment type="caution">
    <text evidence="2">The sequence shown here is derived from an EMBL/GenBank/DDBJ whole genome shotgun (WGS) entry which is preliminary data.</text>
</comment>
<name>A0ABU2WJB1_9GAMM</name>
<dbReference type="Pfam" id="PF00550">
    <property type="entry name" value="PP-binding"/>
    <property type="match status" value="1"/>
</dbReference>
<dbReference type="InterPro" id="IPR036736">
    <property type="entry name" value="ACP-like_sf"/>
</dbReference>
<protein>
    <submittedName>
        <fullName evidence="2">Acyl carrier protein</fullName>
    </submittedName>
</protein>
<accession>A0ABU2WJB1</accession>
<organism evidence="2 3">
    <name type="scientific">Banduia mediterranea</name>
    <dbReference type="NCBI Taxonomy" id="3075609"/>
    <lineage>
        <taxon>Bacteria</taxon>
        <taxon>Pseudomonadati</taxon>
        <taxon>Pseudomonadota</taxon>
        <taxon>Gammaproteobacteria</taxon>
        <taxon>Nevskiales</taxon>
        <taxon>Algiphilaceae</taxon>
        <taxon>Banduia</taxon>
    </lineage>
</organism>
<keyword evidence="3" id="KW-1185">Reference proteome</keyword>
<evidence type="ECO:0000259" key="1">
    <source>
        <dbReference type="PROSITE" id="PS50075"/>
    </source>
</evidence>
<dbReference type="Proteomes" id="UP001254608">
    <property type="component" value="Unassembled WGS sequence"/>
</dbReference>
<dbReference type="InterPro" id="IPR009081">
    <property type="entry name" value="PP-bd_ACP"/>
</dbReference>
<dbReference type="PROSITE" id="PS50075">
    <property type="entry name" value="CARRIER"/>
    <property type="match status" value="1"/>
</dbReference>
<feature type="domain" description="Carrier" evidence="1">
    <location>
        <begin position="3"/>
        <end position="77"/>
    </location>
</feature>
<dbReference type="Gene3D" id="1.10.1200.10">
    <property type="entry name" value="ACP-like"/>
    <property type="match status" value="1"/>
</dbReference>
<reference evidence="2 3" key="1">
    <citation type="submission" date="2023-09" db="EMBL/GenBank/DDBJ databases">
        <authorList>
            <person name="Rey-Velasco X."/>
        </authorList>
    </citation>
    <scope>NUCLEOTIDE SEQUENCE [LARGE SCALE GENOMIC DNA]</scope>
    <source>
        <strain evidence="2 3">W345</strain>
    </source>
</reference>